<dbReference type="InterPro" id="IPR023101">
    <property type="entry name" value="AF1862-like_dom_sf"/>
</dbReference>
<gene>
    <name evidence="1" type="ORF">P186_0877</name>
</gene>
<dbReference type="OrthoDB" id="382874at2157"/>
<evidence type="ECO:0000313" key="2">
    <source>
        <dbReference type="Proteomes" id="UP000005867"/>
    </source>
</evidence>
<sequence length="140" mass="15502">MDQIDFAVECTKAVAEVKSRDIQSRYASRARSLISDLYVLGPAYVVAVAAARSSKDAVELGLRAESCREVVEGVMNAREGPEWKAYALYGAVLLYTMKKVGVVSSTSFEDVLMELKRPSSALKSREVARWIKLLAEAYFK</sequence>
<dbReference type="EMBL" id="CP003098">
    <property type="protein sequence ID" value="AET32318.1"/>
    <property type="molecule type" value="Genomic_DNA"/>
</dbReference>
<protein>
    <submittedName>
        <fullName evidence="1">CRISPR-associated protein, Cmr5 family</fullName>
    </submittedName>
</protein>
<dbReference type="STRING" id="1104324.P186_0877"/>
<organism evidence="1 2">
    <name type="scientific">Pyrobaculum ferrireducens</name>
    <dbReference type="NCBI Taxonomy" id="1104324"/>
    <lineage>
        <taxon>Archaea</taxon>
        <taxon>Thermoproteota</taxon>
        <taxon>Thermoprotei</taxon>
        <taxon>Thermoproteales</taxon>
        <taxon>Thermoproteaceae</taxon>
        <taxon>Pyrobaculum</taxon>
    </lineage>
</organism>
<reference evidence="1 2" key="1">
    <citation type="journal article" date="2012" name="J. Bacteriol.">
        <title>Complete genome sequence of strain 1860, a crenarchaeon of the genus pyrobaculum able to grow with various electron acceptors.</title>
        <authorList>
            <person name="Mardanov A.V."/>
            <person name="Gumerov V.M."/>
            <person name="Slobodkina G.B."/>
            <person name="Beletsky A.V."/>
            <person name="Bonch-Osmolovskaya E.A."/>
            <person name="Ravin N.V."/>
            <person name="Skryabin K.G."/>
        </authorList>
    </citation>
    <scope>NUCLEOTIDE SEQUENCE [LARGE SCALE GENOMIC DNA]</scope>
    <source>
        <strain evidence="1 2">1860</strain>
    </source>
</reference>
<dbReference type="RefSeq" id="WP_014288146.1">
    <property type="nucleotide sequence ID" value="NC_016645.1"/>
</dbReference>
<accession>G7VB08</accession>
<dbReference type="HOGENOM" id="CLU_140810_0_0_2"/>
<dbReference type="SUPFAM" id="SSF158568">
    <property type="entry name" value="AF1862-like"/>
    <property type="match status" value="1"/>
</dbReference>
<dbReference type="eggNOG" id="arCOG02654">
    <property type="taxonomic scope" value="Archaea"/>
</dbReference>
<name>G7VB08_9CREN</name>
<evidence type="ECO:0000313" key="1">
    <source>
        <dbReference type="EMBL" id="AET32318.1"/>
    </source>
</evidence>
<dbReference type="BioCyc" id="PSP1104324:GJSN-857-MONOMER"/>
<proteinExistence type="predicted"/>
<keyword evidence="2" id="KW-1185">Reference proteome</keyword>
<dbReference type="KEGG" id="pyr:P186_0877"/>
<dbReference type="Proteomes" id="UP000005867">
    <property type="component" value="Chromosome"/>
</dbReference>
<dbReference type="AlphaFoldDB" id="G7VB08"/>
<dbReference type="GeneID" id="11595136"/>